<dbReference type="Pfam" id="PF00082">
    <property type="entry name" value="Peptidase_S8"/>
    <property type="match status" value="1"/>
</dbReference>
<feature type="domain" description="Peptidase S8/S53" evidence="7">
    <location>
        <begin position="105"/>
        <end position="234"/>
    </location>
</feature>
<dbReference type="CDD" id="cd02120">
    <property type="entry name" value="PA_subtilisin_like"/>
    <property type="match status" value="1"/>
</dbReference>
<dbReference type="Pfam" id="PF17766">
    <property type="entry name" value="fn3_6"/>
    <property type="match status" value="1"/>
</dbReference>
<name>A0A9K3ECG4_HELAN</name>
<dbReference type="Gene3D" id="3.50.30.30">
    <property type="match status" value="1"/>
</dbReference>
<comment type="caution">
    <text evidence="6">Lacks conserved residue(s) required for the propagation of feature annotation.</text>
</comment>
<reference evidence="9" key="2">
    <citation type="submission" date="2020-06" db="EMBL/GenBank/DDBJ databases">
        <title>Helianthus annuus Genome sequencing and assembly Release 2.</title>
        <authorList>
            <person name="Gouzy J."/>
            <person name="Langlade N."/>
            <person name="Munos S."/>
        </authorList>
    </citation>
    <scope>NUCLEOTIDE SEQUENCE</scope>
    <source>
        <tissue evidence="9">Leaves</tissue>
    </source>
</reference>
<evidence type="ECO:0000256" key="2">
    <source>
        <dbReference type="ARBA" id="ARBA00022670"/>
    </source>
</evidence>
<evidence type="ECO:0000256" key="1">
    <source>
        <dbReference type="ARBA" id="ARBA00011073"/>
    </source>
</evidence>
<accession>A0A9K3ECG4</accession>
<keyword evidence="5" id="KW-0720">Serine protease</keyword>
<dbReference type="GO" id="GO:0006508">
    <property type="term" value="P:proteolysis"/>
    <property type="evidence" value="ECO:0007669"/>
    <property type="project" value="UniProtKB-KW"/>
</dbReference>
<keyword evidence="4 9" id="KW-0378">Hydrolase</keyword>
<evidence type="ECO:0000313" key="9">
    <source>
        <dbReference type="EMBL" id="KAF5770956.1"/>
    </source>
</evidence>
<evidence type="ECO:0000256" key="3">
    <source>
        <dbReference type="ARBA" id="ARBA00022729"/>
    </source>
</evidence>
<dbReference type="GO" id="GO:0005576">
    <property type="term" value="C:extracellular region"/>
    <property type="evidence" value="ECO:0000318"/>
    <property type="project" value="GO_Central"/>
</dbReference>
<dbReference type="PANTHER" id="PTHR10795">
    <property type="entry name" value="PROPROTEIN CONVERTASE SUBTILISIN/KEXIN"/>
    <property type="match status" value="1"/>
</dbReference>
<dbReference type="PROSITE" id="PS00138">
    <property type="entry name" value="SUBTILASE_SER"/>
    <property type="match status" value="1"/>
</dbReference>
<dbReference type="EC" id="3.4.21.25" evidence="9"/>
<keyword evidence="3" id="KW-0732">Signal</keyword>
<comment type="similarity">
    <text evidence="1 6">Belongs to the peptidase S8 family.</text>
</comment>
<keyword evidence="10" id="KW-1185">Reference proteome</keyword>
<feature type="domain" description="Subtilisin-like protease fibronectin type-III" evidence="8">
    <location>
        <begin position="289"/>
        <end position="384"/>
    </location>
</feature>
<keyword evidence="2" id="KW-0645">Protease</keyword>
<reference evidence="9" key="1">
    <citation type="journal article" date="2017" name="Nature">
        <title>The sunflower genome provides insights into oil metabolism, flowering and Asterid evolution.</title>
        <authorList>
            <person name="Badouin H."/>
            <person name="Gouzy J."/>
            <person name="Grassa C.J."/>
            <person name="Murat F."/>
            <person name="Staton S.E."/>
            <person name="Cottret L."/>
            <person name="Lelandais-Briere C."/>
            <person name="Owens G.L."/>
            <person name="Carrere S."/>
            <person name="Mayjonade B."/>
            <person name="Legrand L."/>
            <person name="Gill N."/>
            <person name="Kane N.C."/>
            <person name="Bowers J.E."/>
            <person name="Hubner S."/>
            <person name="Bellec A."/>
            <person name="Berard A."/>
            <person name="Berges H."/>
            <person name="Blanchet N."/>
            <person name="Boniface M.C."/>
            <person name="Brunel D."/>
            <person name="Catrice O."/>
            <person name="Chaidir N."/>
            <person name="Claudel C."/>
            <person name="Donnadieu C."/>
            <person name="Faraut T."/>
            <person name="Fievet G."/>
            <person name="Helmstetter N."/>
            <person name="King M."/>
            <person name="Knapp S.J."/>
            <person name="Lai Z."/>
            <person name="Le Paslier M.C."/>
            <person name="Lippi Y."/>
            <person name="Lorenzon L."/>
            <person name="Mandel J.R."/>
            <person name="Marage G."/>
            <person name="Marchand G."/>
            <person name="Marquand E."/>
            <person name="Bret-Mestries E."/>
            <person name="Morien E."/>
            <person name="Nambeesan S."/>
            <person name="Nguyen T."/>
            <person name="Pegot-Espagnet P."/>
            <person name="Pouilly N."/>
            <person name="Raftis F."/>
            <person name="Sallet E."/>
            <person name="Schiex T."/>
            <person name="Thomas J."/>
            <person name="Vandecasteele C."/>
            <person name="Vares D."/>
            <person name="Vear F."/>
            <person name="Vautrin S."/>
            <person name="Crespi M."/>
            <person name="Mangin B."/>
            <person name="Burke J.M."/>
            <person name="Salse J."/>
            <person name="Munos S."/>
            <person name="Vincourt P."/>
            <person name="Rieseberg L.H."/>
            <person name="Langlade N.B."/>
        </authorList>
    </citation>
    <scope>NUCLEOTIDE SEQUENCE</scope>
    <source>
        <tissue evidence="9">Leaves</tissue>
    </source>
</reference>
<protein>
    <submittedName>
        <fullName evidence="9">Cucumisin</fullName>
        <ecNumber evidence="9">3.4.21.25</ecNumber>
    </submittedName>
</protein>
<sequence length="388" mass="41059">MNKYSFWNDATNTMYLELLKATTKSNCYHQNYRYCALNSLDPALVQNKIVVCESFDGPDSAKLSGASGVVVEGDLGYEDTAFSFSLPTTYLSSKDGDAILSYINSSTKPTANILKSHEPFDKAAPTVVSFSSRGPNQITLDVLKPDLTAPGVDILAAWSEGTTVTGEEVDTRVVPFNIISGTSMSCPHASGAAAYVKSFHPTWSPAAIKSALMTTAAPMSPTKNTDAEFAYGSGHIDPSKAVDPGLVYDAGEQDYVSFLCGQGYNTTALKIVTGDASACSTAPNATVWDLNYPSFALSAHKSGSIRRTFKRTVTNVGAADSSYHANVVAPSGLVVKVNPSHLAFKAVGEKQSFVVTVDATIGSNMLSGSLVWSDGVHKVTSPIVAFHT</sequence>
<evidence type="ECO:0000256" key="4">
    <source>
        <dbReference type="ARBA" id="ARBA00022801"/>
    </source>
</evidence>
<dbReference type="InterPro" id="IPR023828">
    <property type="entry name" value="Peptidase_S8_Ser-AS"/>
</dbReference>
<organism evidence="9 10">
    <name type="scientific">Helianthus annuus</name>
    <name type="common">Common sunflower</name>
    <dbReference type="NCBI Taxonomy" id="4232"/>
    <lineage>
        <taxon>Eukaryota</taxon>
        <taxon>Viridiplantae</taxon>
        <taxon>Streptophyta</taxon>
        <taxon>Embryophyta</taxon>
        <taxon>Tracheophyta</taxon>
        <taxon>Spermatophyta</taxon>
        <taxon>Magnoliopsida</taxon>
        <taxon>eudicotyledons</taxon>
        <taxon>Gunneridae</taxon>
        <taxon>Pentapetalae</taxon>
        <taxon>asterids</taxon>
        <taxon>campanulids</taxon>
        <taxon>Asterales</taxon>
        <taxon>Asteraceae</taxon>
        <taxon>Asteroideae</taxon>
        <taxon>Heliantheae alliance</taxon>
        <taxon>Heliantheae</taxon>
        <taxon>Helianthus</taxon>
    </lineage>
</organism>
<dbReference type="SUPFAM" id="SSF52743">
    <property type="entry name" value="Subtilisin-like"/>
    <property type="match status" value="1"/>
</dbReference>
<dbReference type="Gene3D" id="2.60.40.2310">
    <property type="match status" value="1"/>
</dbReference>
<evidence type="ECO:0000259" key="7">
    <source>
        <dbReference type="Pfam" id="PF00082"/>
    </source>
</evidence>
<evidence type="ECO:0000259" key="8">
    <source>
        <dbReference type="Pfam" id="PF17766"/>
    </source>
</evidence>
<dbReference type="Gramene" id="mRNA:HanXRQr2_Chr14g0665201">
    <property type="protein sequence ID" value="mRNA:HanXRQr2_Chr14g0665201"/>
    <property type="gene ID" value="HanXRQr2_Chr14g0665201"/>
</dbReference>
<dbReference type="GO" id="GO:0004252">
    <property type="term" value="F:serine-type endopeptidase activity"/>
    <property type="evidence" value="ECO:0000318"/>
    <property type="project" value="GO_Central"/>
</dbReference>
<dbReference type="AlphaFoldDB" id="A0A9K3ECG4"/>
<evidence type="ECO:0000313" key="10">
    <source>
        <dbReference type="Proteomes" id="UP000215914"/>
    </source>
</evidence>
<dbReference type="EMBL" id="MNCJ02000329">
    <property type="protein sequence ID" value="KAF5770956.1"/>
    <property type="molecule type" value="Genomic_DNA"/>
</dbReference>
<evidence type="ECO:0000256" key="5">
    <source>
        <dbReference type="ARBA" id="ARBA00022825"/>
    </source>
</evidence>
<dbReference type="InterPro" id="IPR045051">
    <property type="entry name" value="SBT"/>
</dbReference>
<dbReference type="Proteomes" id="UP000215914">
    <property type="component" value="Unassembled WGS sequence"/>
</dbReference>
<evidence type="ECO:0000256" key="6">
    <source>
        <dbReference type="PROSITE-ProRule" id="PRU01240"/>
    </source>
</evidence>
<proteinExistence type="inferred from homology"/>
<dbReference type="PROSITE" id="PS51892">
    <property type="entry name" value="SUBTILASE"/>
    <property type="match status" value="1"/>
</dbReference>
<dbReference type="InterPro" id="IPR036852">
    <property type="entry name" value="Peptidase_S8/S53_dom_sf"/>
</dbReference>
<dbReference type="InterPro" id="IPR041469">
    <property type="entry name" value="Subtilisin-like_FN3"/>
</dbReference>
<gene>
    <name evidence="9" type="ORF">HanXRQr2_Chr14g0665201</name>
</gene>
<comment type="caution">
    <text evidence="9">The sequence shown here is derived from an EMBL/GenBank/DDBJ whole genome shotgun (WGS) entry which is preliminary data.</text>
</comment>
<dbReference type="InterPro" id="IPR000209">
    <property type="entry name" value="Peptidase_S8/S53_dom"/>
</dbReference>
<dbReference type="Gene3D" id="3.40.50.200">
    <property type="entry name" value="Peptidase S8/S53 domain"/>
    <property type="match status" value="1"/>
</dbReference>